<organism evidence="2">
    <name type="scientific">freshwater metagenome</name>
    <dbReference type="NCBI Taxonomy" id="449393"/>
    <lineage>
        <taxon>unclassified sequences</taxon>
        <taxon>metagenomes</taxon>
        <taxon>ecological metagenomes</taxon>
    </lineage>
</organism>
<dbReference type="PANTHER" id="PTHR43755">
    <property type="match status" value="1"/>
</dbReference>
<evidence type="ECO:0000259" key="1">
    <source>
        <dbReference type="Pfam" id="PF07992"/>
    </source>
</evidence>
<dbReference type="InterPro" id="IPR023753">
    <property type="entry name" value="FAD/NAD-binding_dom"/>
</dbReference>
<dbReference type="Pfam" id="PF07992">
    <property type="entry name" value="Pyr_redox_2"/>
    <property type="match status" value="1"/>
</dbReference>
<feature type="domain" description="FAD/NAD(P)-binding" evidence="1">
    <location>
        <begin position="4"/>
        <end position="145"/>
    </location>
</feature>
<accession>A0A6J6FQJ6</accession>
<dbReference type="SUPFAM" id="SSF51905">
    <property type="entry name" value="FAD/NAD(P)-binding domain"/>
    <property type="match status" value="2"/>
</dbReference>
<evidence type="ECO:0000313" key="2">
    <source>
        <dbReference type="EMBL" id="CAB4586798.1"/>
    </source>
</evidence>
<gene>
    <name evidence="2" type="ORF">UFOPK1493_03480</name>
</gene>
<dbReference type="Gene3D" id="3.50.50.60">
    <property type="entry name" value="FAD/NAD(P)-binding domain"/>
    <property type="match status" value="2"/>
</dbReference>
<dbReference type="PRINTS" id="PR00368">
    <property type="entry name" value="FADPNR"/>
</dbReference>
<dbReference type="InterPro" id="IPR036188">
    <property type="entry name" value="FAD/NAD-bd_sf"/>
</dbReference>
<dbReference type="AlphaFoldDB" id="A0A6J6FQJ6"/>
<dbReference type="InterPro" id="IPR052541">
    <property type="entry name" value="SQRD"/>
</dbReference>
<sequence length="414" mass="45000">MKHRIVILGGGTGGTLTANRLRRLYTVAEAEIVVVDQDDHHVYQPGLLFVPFGLTHTEDIVRPRGRQLKDGIVFRQSAVDHVDVAANEVHLADGEVLPYDVLVVATGARLAPEETDGLTGAGWNETVFTFYTSEGAAALEQALAGFEGGRIVVNVVDMPIKCPVAPLEFCFLADWWFTERKMRDRVQLTYVTPLDAAFTKPVAAQQLAGMLAEKGIELVTEFNTGEVDGEARTLTSFDGREVPFDLAVVIPVHAGAEYVGRSEGLGDAMDFVPTDKRTLQSHAAPNVFAIGDATDVPASKAGSVTHFEGEVLVANIVHFLAGEPLEEVFDGHANCFIETGFHKALLIDFNYETEPVTGHYPARVGLPLLKESRLNHLGKLMFQWFYWHTLLPGRDLPGIGAAMPTSGKELSPTG</sequence>
<dbReference type="PANTHER" id="PTHR43755:SF1">
    <property type="entry name" value="FAD-DEPENDENT PYRIDINE NUCLEOTIDE-DISULPHIDE OXIDOREDUCTASE"/>
    <property type="match status" value="1"/>
</dbReference>
<dbReference type="EMBL" id="CAEZSR010000196">
    <property type="protein sequence ID" value="CAB4586798.1"/>
    <property type="molecule type" value="Genomic_DNA"/>
</dbReference>
<dbReference type="GO" id="GO:0016491">
    <property type="term" value="F:oxidoreductase activity"/>
    <property type="evidence" value="ECO:0007669"/>
    <property type="project" value="InterPro"/>
</dbReference>
<proteinExistence type="predicted"/>
<protein>
    <submittedName>
        <fullName evidence="2">Unannotated protein</fullName>
    </submittedName>
</protein>
<name>A0A6J6FQJ6_9ZZZZ</name>
<reference evidence="2" key="1">
    <citation type="submission" date="2020-05" db="EMBL/GenBank/DDBJ databases">
        <authorList>
            <person name="Chiriac C."/>
            <person name="Salcher M."/>
            <person name="Ghai R."/>
            <person name="Kavagutti S V."/>
        </authorList>
    </citation>
    <scope>NUCLEOTIDE SEQUENCE</scope>
</reference>